<organism evidence="2 3">
    <name type="scientific">Winogradskyella eximia</name>
    <dbReference type="NCBI Taxonomy" id="262006"/>
    <lineage>
        <taxon>Bacteria</taxon>
        <taxon>Pseudomonadati</taxon>
        <taxon>Bacteroidota</taxon>
        <taxon>Flavobacteriia</taxon>
        <taxon>Flavobacteriales</taxon>
        <taxon>Flavobacteriaceae</taxon>
        <taxon>Winogradskyella</taxon>
    </lineage>
</organism>
<feature type="transmembrane region" description="Helical" evidence="1">
    <location>
        <begin position="73"/>
        <end position="93"/>
    </location>
</feature>
<keyword evidence="1" id="KW-0812">Transmembrane</keyword>
<proteinExistence type="predicted"/>
<dbReference type="EMBL" id="QRDV01000002">
    <property type="protein sequence ID" value="RED45331.1"/>
    <property type="molecule type" value="Genomic_DNA"/>
</dbReference>
<evidence type="ECO:0000313" key="2">
    <source>
        <dbReference type="EMBL" id="RED45331.1"/>
    </source>
</evidence>
<gene>
    <name evidence="2" type="ORF">DFQ10_102199</name>
</gene>
<dbReference type="AlphaFoldDB" id="A0A3D9H849"/>
<evidence type="ECO:0000313" key="3">
    <source>
        <dbReference type="Proteomes" id="UP000256980"/>
    </source>
</evidence>
<reference evidence="2 3" key="1">
    <citation type="submission" date="2018-07" db="EMBL/GenBank/DDBJ databases">
        <title>Genomic Encyclopedia of Type Strains, Phase III (KMG-III): the genomes of soil and plant-associated and newly described type strains.</title>
        <authorList>
            <person name="Whitman W."/>
        </authorList>
    </citation>
    <scope>NUCLEOTIDE SEQUENCE [LARGE SCALE GENOMIC DNA]</scope>
    <source>
        <strain evidence="2 3">CECT 7946</strain>
    </source>
</reference>
<keyword evidence="3" id="KW-1185">Reference proteome</keyword>
<dbReference type="Proteomes" id="UP000256980">
    <property type="component" value="Unassembled WGS sequence"/>
</dbReference>
<name>A0A3D9H849_9FLAO</name>
<feature type="transmembrane region" description="Helical" evidence="1">
    <location>
        <begin position="128"/>
        <end position="147"/>
    </location>
</feature>
<feature type="transmembrane region" description="Helical" evidence="1">
    <location>
        <begin position="98"/>
        <end position="116"/>
    </location>
</feature>
<protein>
    <submittedName>
        <fullName evidence="2">Uncharacterized protein</fullName>
    </submittedName>
</protein>
<comment type="caution">
    <text evidence="2">The sequence shown here is derived from an EMBL/GenBank/DDBJ whole genome shotgun (WGS) entry which is preliminary data.</text>
</comment>
<feature type="transmembrane region" description="Helical" evidence="1">
    <location>
        <begin position="27"/>
        <end position="46"/>
    </location>
</feature>
<keyword evidence="1" id="KW-1133">Transmembrane helix</keyword>
<evidence type="ECO:0000256" key="1">
    <source>
        <dbReference type="SAM" id="Phobius"/>
    </source>
</evidence>
<keyword evidence="1" id="KW-0472">Membrane</keyword>
<accession>A0A3D9H849</accession>
<dbReference type="RefSeq" id="WP_245940639.1">
    <property type="nucleotide sequence ID" value="NZ_QRDV01000002.1"/>
</dbReference>
<sequence length="184" mass="21275">MDKLQTKLKLRKESLSKTANKRLSRSAIVGSIIATIIVSTPLLYSLHESVPTVKVWNTFLFTYESGAWEEAQFAMWVYTSKIIPLILLIIWFFTCKHWWYHAILVPIIMFAFQAVITWNAEAGKIDEGTFVVLLPILVVIVPSIYLIRAKMFNKINTSDKSLEELEAEFMIKPKGVWGRIKQYF</sequence>